<dbReference type="OMA" id="CEKTRVE"/>
<feature type="chain" id="PRO_5029626644" evidence="2">
    <location>
        <begin position="16"/>
        <end position="628"/>
    </location>
</feature>
<dbReference type="AlphaFoldDB" id="A0A7N0UVM1"/>
<feature type="compositionally biased region" description="Basic and acidic residues" evidence="1">
    <location>
        <begin position="580"/>
        <end position="591"/>
    </location>
</feature>
<evidence type="ECO:0000256" key="1">
    <source>
        <dbReference type="SAM" id="MobiDB-lite"/>
    </source>
</evidence>
<sequence>MRLLLKSLLLPVAASKSTVLSSVSVLGLSWFKAFMGSERVLGSVAVREVEGGRENERAPLDRNKSLVLQKVENGIECASFSNSNRDPATLASSKSDDFQLSSKCKKLSKNGSGCSKKPRLAQTEDSLSLGQIPKQRASCGVKRSDKRNAKVSARTKSDSFSLKNGTAIFNSSSGVHNVLGYYGLRPNLHDISKQLNELSLTEHSLEELLDGTSSCENISKERAKDTPNTNEKIVQSIKIVCSILAPWRPSQPQASCELEGNFIKKVSPGTPRGSCVPNVAHDKRDSFVVYQIPLTKESCSCPENLANALNFPLHHPSVILELLGLQPPDDFESLILGAMKPILSVREGFDSRSGKRVAPHPYLPAFSWSHTFGGHCKSTTDALKLSTSRSLCQSSIWARIGNTAGFCGVASDDFADFSKLNFDPNLVPQAELIYVNFASEGTGYLPESSLVASDSRASNIPRDEHPPNLIIAAQILCDLAKQPMPPDLSRLLRWPKKPLEKPVKARKYKYDEKFARPFSRPKSILGYDSVVRHSDQAMPAKKTKLTSTDKKKDVALVNGMAKGPLVWSGPKSCRSSSYRSVKDTKSEHKCPSSDVSKQSIGLAPVRILDKASNSQQKPRKVIEVYWER</sequence>
<organism evidence="3 4">
    <name type="scientific">Kalanchoe fedtschenkoi</name>
    <name type="common">Lavender scallops</name>
    <name type="synonym">South American air plant</name>
    <dbReference type="NCBI Taxonomy" id="63787"/>
    <lineage>
        <taxon>Eukaryota</taxon>
        <taxon>Viridiplantae</taxon>
        <taxon>Streptophyta</taxon>
        <taxon>Embryophyta</taxon>
        <taxon>Tracheophyta</taxon>
        <taxon>Spermatophyta</taxon>
        <taxon>Magnoliopsida</taxon>
        <taxon>eudicotyledons</taxon>
        <taxon>Gunneridae</taxon>
        <taxon>Pentapetalae</taxon>
        <taxon>Saxifragales</taxon>
        <taxon>Crassulaceae</taxon>
        <taxon>Kalanchoe</taxon>
    </lineage>
</organism>
<dbReference type="EnsemblPlants" id="Kaladp0088s0110.1.v1.1">
    <property type="protein sequence ID" value="Kaladp0088s0110.1.v1.1"/>
    <property type="gene ID" value="Kaladp0088s0110.v1.1"/>
</dbReference>
<reference evidence="3" key="1">
    <citation type="submission" date="2021-01" db="UniProtKB">
        <authorList>
            <consortium name="EnsemblPlants"/>
        </authorList>
    </citation>
    <scope>IDENTIFICATION</scope>
</reference>
<feature type="signal peptide" evidence="2">
    <location>
        <begin position="1"/>
        <end position="15"/>
    </location>
</feature>
<evidence type="ECO:0000313" key="4">
    <source>
        <dbReference type="Proteomes" id="UP000594263"/>
    </source>
</evidence>
<protein>
    <submittedName>
        <fullName evidence="3">Uncharacterized protein</fullName>
    </submittedName>
</protein>
<feature type="region of interest" description="Disordered" evidence="1">
    <location>
        <begin position="577"/>
        <end position="596"/>
    </location>
</feature>
<evidence type="ECO:0000256" key="2">
    <source>
        <dbReference type="SAM" id="SignalP"/>
    </source>
</evidence>
<dbReference type="PANTHER" id="PTHR36723">
    <property type="entry name" value="F22C12.19"/>
    <property type="match status" value="1"/>
</dbReference>
<dbReference type="Gramene" id="Kaladp0088s0110.1.v1.1">
    <property type="protein sequence ID" value="Kaladp0088s0110.1.v1.1"/>
    <property type="gene ID" value="Kaladp0088s0110.v1.1"/>
</dbReference>
<name>A0A7N0UVM1_KALFE</name>
<dbReference type="PANTHER" id="PTHR36723:SF1">
    <property type="entry name" value="F22C12.19"/>
    <property type="match status" value="1"/>
</dbReference>
<keyword evidence="2" id="KW-0732">Signal</keyword>
<dbReference type="Proteomes" id="UP000594263">
    <property type="component" value="Unplaced"/>
</dbReference>
<evidence type="ECO:0000313" key="3">
    <source>
        <dbReference type="EnsemblPlants" id="Kaladp0088s0110.1.v1.1"/>
    </source>
</evidence>
<keyword evidence="4" id="KW-1185">Reference proteome</keyword>
<accession>A0A7N0UVM1</accession>
<proteinExistence type="predicted"/>